<dbReference type="Proteomes" id="UP000836387">
    <property type="component" value="Unassembled WGS sequence"/>
</dbReference>
<comment type="caution">
    <text evidence="1">The sequence shown here is derived from an EMBL/GenBank/DDBJ whole genome shotgun (WGS) entry which is preliminary data.</text>
</comment>
<organism evidence="1 2">
    <name type="scientific">Clonostachys rosea f. rosea IK726</name>
    <dbReference type="NCBI Taxonomy" id="1349383"/>
    <lineage>
        <taxon>Eukaryota</taxon>
        <taxon>Fungi</taxon>
        <taxon>Dikarya</taxon>
        <taxon>Ascomycota</taxon>
        <taxon>Pezizomycotina</taxon>
        <taxon>Sordariomycetes</taxon>
        <taxon>Hypocreomycetidae</taxon>
        <taxon>Hypocreales</taxon>
        <taxon>Bionectriaceae</taxon>
        <taxon>Clonostachys</taxon>
    </lineage>
</organism>
<gene>
    <name evidence="1" type="ORF">CRV2_00009764</name>
</gene>
<reference evidence="1" key="2">
    <citation type="submission" date="2021-10" db="EMBL/GenBank/DDBJ databases">
        <authorList>
            <person name="Piombo E."/>
        </authorList>
    </citation>
    <scope>NUCLEOTIDE SEQUENCE</scope>
</reference>
<evidence type="ECO:0000313" key="1">
    <source>
        <dbReference type="EMBL" id="CAG9942824.1"/>
    </source>
</evidence>
<protein>
    <submittedName>
        <fullName evidence="1">Uncharacterized protein</fullName>
    </submittedName>
</protein>
<dbReference type="EMBL" id="CADEHS020000006">
    <property type="protein sequence ID" value="CAG9942824.1"/>
    <property type="molecule type" value="Genomic_DNA"/>
</dbReference>
<name>A0ACA9TPU6_BIOOC</name>
<proteinExistence type="predicted"/>
<reference evidence="1" key="1">
    <citation type="submission" date="2020-04" db="EMBL/GenBank/DDBJ databases">
        <authorList>
            <person name="Broberg M."/>
        </authorList>
    </citation>
    <scope>NUCLEOTIDE SEQUENCE</scope>
</reference>
<accession>A0ACA9TPU6</accession>
<sequence>MAATRSVPTPVGFLGMSGLALRMVCGLLSNREYIVRIYDNNAPDKARISALGGTFCQHPQDVAANVEHLICLADRPELEHMFFGRDSSILEVMDTNFYNALQVHLSRLGRSDILLIDSPISSNPTNDTQGDMVVFAAGKQEALRRNSSLLDEISDKWFMIPGTLGVASKVQLIHQMLVGIHISAATEAISFAIKQGLDPFEISNIVKTTTGSSRVFQACMPKSLDNWTVDLTLKNLADDLSLITSMARSLQFPLPFSEVAWQLYTRGTRQATAKDEDADTNLMRVHSPGFTHDTEIQHGSQNFFSQSNRIDLDNYQFPISTISVIVLDATAREVATSLLRAGYVVQGYGVVPNTSERASQIEGNFFPAKSFVEAVRGTQVVIISVQSAVQVDDVLFGPEEVVENLSDNAVIIISSSVPPSYIKTLPGRLGRLRSDISILDAPVCDWATDTANGTLNIMISGDDSTIRKVKAPLLAMTKDISNLQRVRGGIGAASSANLINQVLAGIHISAAAEALTWSYMLESRGPQILDADWTPIVPLSTSMKAVAMFIEEARQLKLPSPVSSATDILYNAAAANGWVNEGDAGVVRFWELLTTVSVANSVLEAAKSCNSGAES</sequence>
<evidence type="ECO:0000313" key="2">
    <source>
        <dbReference type="Proteomes" id="UP000836387"/>
    </source>
</evidence>
<keyword evidence="2" id="KW-1185">Reference proteome</keyword>